<dbReference type="InterPro" id="IPR036514">
    <property type="entry name" value="SGNH_hydro_sf"/>
</dbReference>
<feature type="domain" description="SGNH hydrolase-type esterase" evidence="3">
    <location>
        <begin position="12"/>
        <end position="203"/>
    </location>
</feature>
<accession>A0A5C4TDY5</accession>
<dbReference type="PANTHER" id="PTHR43695">
    <property type="entry name" value="PUTATIVE (AFU_ORTHOLOGUE AFUA_2G17250)-RELATED"/>
    <property type="match status" value="1"/>
</dbReference>
<dbReference type="Pfam" id="PF13472">
    <property type="entry name" value="Lipase_GDSL_2"/>
    <property type="match status" value="1"/>
</dbReference>
<keyword evidence="5" id="KW-1185">Reference proteome</keyword>
<sequence length="234" mass="26086">MTKTPINVYVTGGSSTQSFTPDKAPLAGWGQAFGPYFDESVTVLNHAITDRSSKSFIEEGRLAAIDQVIGEGDYLFVHFGHNDMRKADCHTEPFTTYRTYLNEYVETARRHNAVPVLLTPVRKREFGPEGRLLETRLGEYAQAVRQLGDERSVDVIDLYASSAELFERLGSELTQRLFLWLVPGENSNYPGGKRDNLHFNEFGASQIAGLIAKEIRDRGLSLADRLRGGVVAKS</sequence>
<keyword evidence="2" id="KW-0378">Hydrolase</keyword>
<evidence type="ECO:0000313" key="5">
    <source>
        <dbReference type="Proteomes" id="UP000307943"/>
    </source>
</evidence>
<dbReference type="PANTHER" id="PTHR43695:SF1">
    <property type="entry name" value="RHAMNOGALACTURONAN ACETYLESTERASE"/>
    <property type="match status" value="1"/>
</dbReference>
<dbReference type="Gene3D" id="3.40.50.1110">
    <property type="entry name" value="SGNH hydrolase"/>
    <property type="match status" value="1"/>
</dbReference>
<dbReference type="RefSeq" id="WP_139601778.1">
    <property type="nucleotide sequence ID" value="NZ_VDCQ01000009.1"/>
</dbReference>
<evidence type="ECO:0000313" key="4">
    <source>
        <dbReference type="EMBL" id="TNJ66659.1"/>
    </source>
</evidence>
<gene>
    <name evidence="4" type="ORF">FE784_08820</name>
</gene>
<dbReference type="InterPro" id="IPR013830">
    <property type="entry name" value="SGNH_hydro"/>
</dbReference>
<dbReference type="OrthoDB" id="9807041at2"/>
<name>A0A5C4TDY5_9BACL</name>
<dbReference type="EMBL" id="VDCQ01000009">
    <property type="protein sequence ID" value="TNJ66659.1"/>
    <property type="molecule type" value="Genomic_DNA"/>
</dbReference>
<evidence type="ECO:0000259" key="3">
    <source>
        <dbReference type="Pfam" id="PF13472"/>
    </source>
</evidence>
<dbReference type="CDD" id="cd01821">
    <property type="entry name" value="Rhamnogalacturan_acetylesterase_like"/>
    <property type="match status" value="1"/>
</dbReference>
<dbReference type="SUPFAM" id="SSF52266">
    <property type="entry name" value="SGNH hydrolase"/>
    <property type="match status" value="1"/>
</dbReference>
<evidence type="ECO:0000256" key="2">
    <source>
        <dbReference type="ARBA" id="ARBA00022801"/>
    </source>
</evidence>
<protein>
    <submittedName>
        <fullName evidence="4">Rhamnogalacturonan acetylesterase</fullName>
    </submittedName>
</protein>
<dbReference type="InterPro" id="IPR037459">
    <property type="entry name" value="RhgT-like"/>
</dbReference>
<proteinExistence type="inferred from homology"/>
<organism evidence="4 5">
    <name type="scientific">Paenibacillus hemerocallicola</name>
    <dbReference type="NCBI Taxonomy" id="1172614"/>
    <lineage>
        <taxon>Bacteria</taxon>
        <taxon>Bacillati</taxon>
        <taxon>Bacillota</taxon>
        <taxon>Bacilli</taxon>
        <taxon>Bacillales</taxon>
        <taxon>Paenibacillaceae</taxon>
        <taxon>Paenibacillus</taxon>
    </lineage>
</organism>
<dbReference type="GO" id="GO:0016787">
    <property type="term" value="F:hydrolase activity"/>
    <property type="evidence" value="ECO:0007669"/>
    <property type="project" value="UniProtKB-KW"/>
</dbReference>
<dbReference type="Proteomes" id="UP000307943">
    <property type="component" value="Unassembled WGS sequence"/>
</dbReference>
<comment type="caution">
    <text evidence="4">The sequence shown here is derived from an EMBL/GenBank/DDBJ whole genome shotgun (WGS) entry which is preliminary data.</text>
</comment>
<reference evidence="4 5" key="1">
    <citation type="submission" date="2019-05" db="EMBL/GenBank/DDBJ databases">
        <title>We sequenced the genome of Paenibacillus hemerocallicola KCTC 33185 for further insight into its adaptation and study the phylogeny of Paenibacillus.</title>
        <authorList>
            <person name="Narsing Rao M.P."/>
        </authorList>
    </citation>
    <scope>NUCLEOTIDE SEQUENCE [LARGE SCALE GENOMIC DNA]</scope>
    <source>
        <strain evidence="4 5">KCTC 33185</strain>
    </source>
</reference>
<comment type="similarity">
    <text evidence="1">Belongs to the 'GDSL' lipolytic enzyme family.</text>
</comment>
<dbReference type="AlphaFoldDB" id="A0A5C4TDY5"/>
<evidence type="ECO:0000256" key="1">
    <source>
        <dbReference type="ARBA" id="ARBA00008668"/>
    </source>
</evidence>